<evidence type="ECO:0000313" key="3">
    <source>
        <dbReference type="Proteomes" id="UP000728647"/>
    </source>
</evidence>
<gene>
    <name evidence="2" type="ORF">HT576_04015</name>
</gene>
<feature type="region of interest" description="Disordered" evidence="1">
    <location>
        <begin position="22"/>
        <end position="60"/>
    </location>
</feature>
<dbReference type="RefSeq" id="WP_174701328.1">
    <property type="nucleotide sequence ID" value="NZ_JABURA010000001.1"/>
</dbReference>
<accession>A0A8J8GIB7</accession>
<feature type="region of interest" description="Disordered" evidence="1">
    <location>
        <begin position="148"/>
        <end position="169"/>
    </location>
</feature>
<organism evidence="2 3">
    <name type="scientific">Haloterrigena gelatinilytica</name>
    <dbReference type="NCBI Taxonomy" id="2741724"/>
    <lineage>
        <taxon>Archaea</taxon>
        <taxon>Methanobacteriati</taxon>
        <taxon>Methanobacteriota</taxon>
        <taxon>Stenosarchaea group</taxon>
        <taxon>Halobacteria</taxon>
        <taxon>Halobacteriales</taxon>
        <taxon>Natrialbaceae</taxon>
        <taxon>Haloterrigena</taxon>
    </lineage>
</organism>
<reference evidence="2" key="1">
    <citation type="submission" date="2020-06" db="EMBL/GenBank/DDBJ databases">
        <title>Haloterrigena sp. nov., an extremely halophilic archaeon isolated from a saline sediment.</title>
        <authorList>
            <person name="Liu B.-B."/>
        </authorList>
    </citation>
    <scope>NUCLEOTIDE SEQUENCE</scope>
    <source>
        <strain evidence="2">SYSU A121-1</strain>
    </source>
</reference>
<comment type="caution">
    <text evidence="2">The sequence shown here is derived from an EMBL/GenBank/DDBJ whole genome shotgun (WGS) entry which is preliminary data.</text>
</comment>
<dbReference type="OrthoDB" id="205445at2157"/>
<dbReference type="PROSITE" id="PS51318">
    <property type="entry name" value="TAT"/>
    <property type="match status" value="1"/>
</dbReference>
<dbReference type="EMBL" id="JABURA010000001">
    <property type="protein sequence ID" value="NUB90201.1"/>
    <property type="molecule type" value="Genomic_DNA"/>
</dbReference>
<sequence>MSGIKRRRLLAATGAGLTGAIAGCLGSDESGGANGDENGDENSDKTESENEDDETAESVSGTIVVDNLDDTSHTFDILVEYDGQIQHWETRSPGADETLSFDHDWSADREQFRVTARLNEGEPVNITPSNWNESTCLSIFVRITDGETMTHSSNTDPGHCGAASDDDSE</sequence>
<dbReference type="PROSITE" id="PS51257">
    <property type="entry name" value="PROKAR_LIPOPROTEIN"/>
    <property type="match status" value="1"/>
</dbReference>
<proteinExistence type="predicted"/>
<feature type="compositionally biased region" description="Low complexity" evidence="1">
    <location>
        <begin position="22"/>
        <end position="31"/>
    </location>
</feature>
<name>A0A8J8GIB7_9EURY</name>
<dbReference type="Proteomes" id="UP000728647">
    <property type="component" value="Unassembled WGS sequence"/>
</dbReference>
<protein>
    <submittedName>
        <fullName evidence="2">Uncharacterized protein</fullName>
    </submittedName>
</protein>
<dbReference type="InterPro" id="IPR006311">
    <property type="entry name" value="TAT_signal"/>
</dbReference>
<dbReference type="AlphaFoldDB" id="A0A8J8GIB7"/>
<evidence type="ECO:0000256" key="1">
    <source>
        <dbReference type="SAM" id="MobiDB-lite"/>
    </source>
</evidence>
<evidence type="ECO:0000313" key="2">
    <source>
        <dbReference type="EMBL" id="NUB90201.1"/>
    </source>
</evidence>